<keyword evidence="2" id="KW-1185">Reference proteome</keyword>
<accession>A0ACB9AIH5</accession>
<protein>
    <submittedName>
        <fullName evidence="1">Uncharacterized protein</fullName>
    </submittedName>
</protein>
<evidence type="ECO:0000313" key="1">
    <source>
        <dbReference type="EMBL" id="KAI3709834.1"/>
    </source>
</evidence>
<name>A0ACB9AIH5_CICIN</name>
<sequence length="124" mass="13557">MNIISSVITHIAKAITGIALSSGSNKFFCGSKDKSLRVWDCNSGEHLGVLCLIGIQAPVLPRYPASLSVTLYSYLLVLCLCALCCPKKMADGEKDLPRDAKIVKTLLKSMGDDHYEPRVLQQFL</sequence>
<reference evidence="1 2" key="2">
    <citation type="journal article" date="2022" name="Mol. Ecol. Resour.">
        <title>The genomes of chicory, endive, great burdock and yacon provide insights into Asteraceae paleo-polyploidization history and plant inulin production.</title>
        <authorList>
            <person name="Fan W."/>
            <person name="Wang S."/>
            <person name="Wang H."/>
            <person name="Wang A."/>
            <person name="Jiang F."/>
            <person name="Liu H."/>
            <person name="Zhao H."/>
            <person name="Xu D."/>
            <person name="Zhang Y."/>
        </authorList>
    </citation>
    <scope>NUCLEOTIDE SEQUENCE [LARGE SCALE GENOMIC DNA]</scope>
    <source>
        <strain evidence="2">cv. Punajuju</strain>
        <tissue evidence="1">Leaves</tissue>
    </source>
</reference>
<proteinExistence type="predicted"/>
<evidence type="ECO:0000313" key="2">
    <source>
        <dbReference type="Proteomes" id="UP001055811"/>
    </source>
</evidence>
<dbReference type="EMBL" id="CM042015">
    <property type="protein sequence ID" value="KAI3709834.1"/>
    <property type="molecule type" value="Genomic_DNA"/>
</dbReference>
<reference evidence="2" key="1">
    <citation type="journal article" date="2022" name="Mol. Ecol. Resour.">
        <title>The genomes of chicory, endive, great burdock and yacon provide insights into Asteraceae palaeo-polyploidization history and plant inulin production.</title>
        <authorList>
            <person name="Fan W."/>
            <person name="Wang S."/>
            <person name="Wang H."/>
            <person name="Wang A."/>
            <person name="Jiang F."/>
            <person name="Liu H."/>
            <person name="Zhao H."/>
            <person name="Xu D."/>
            <person name="Zhang Y."/>
        </authorList>
    </citation>
    <scope>NUCLEOTIDE SEQUENCE [LARGE SCALE GENOMIC DNA]</scope>
    <source>
        <strain evidence="2">cv. Punajuju</strain>
    </source>
</reference>
<dbReference type="Proteomes" id="UP001055811">
    <property type="component" value="Linkage Group LG07"/>
</dbReference>
<comment type="caution">
    <text evidence="1">The sequence shown here is derived from an EMBL/GenBank/DDBJ whole genome shotgun (WGS) entry which is preliminary data.</text>
</comment>
<organism evidence="1 2">
    <name type="scientific">Cichorium intybus</name>
    <name type="common">Chicory</name>
    <dbReference type="NCBI Taxonomy" id="13427"/>
    <lineage>
        <taxon>Eukaryota</taxon>
        <taxon>Viridiplantae</taxon>
        <taxon>Streptophyta</taxon>
        <taxon>Embryophyta</taxon>
        <taxon>Tracheophyta</taxon>
        <taxon>Spermatophyta</taxon>
        <taxon>Magnoliopsida</taxon>
        <taxon>eudicotyledons</taxon>
        <taxon>Gunneridae</taxon>
        <taxon>Pentapetalae</taxon>
        <taxon>asterids</taxon>
        <taxon>campanulids</taxon>
        <taxon>Asterales</taxon>
        <taxon>Asteraceae</taxon>
        <taxon>Cichorioideae</taxon>
        <taxon>Cichorieae</taxon>
        <taxon>Cichoriinae</taxon>
        <taxon>Cichorium</taxon>
    </lineage>
</organism>
<gene>
    <name evidence="1" type="ORF">L2E82_39602</name>
</gene>